<evidence type="ECO:0000313" key="5">
    <source>
        <dbReference type="Proteomes" id="UP000034753"/>
    </source>
</evidence>
<gene>
    <name evidence="4" type="ORF">UU67_C0083G0002</name>
</gene>
<comment type="caution">
    <text evidence="4">The sequence shown here is derived from an EMBL/GenBank/DDBJ whole genome shotgun (WGS) entry which is preliminary data.</text>
</comment>
<dbReference type="InterPro" id="IPR028098">
    <property type="entry name" value="Glyco_trans_4-like_N"/>
</dbReference>
<evidence type="ECO:0000313" key="4">
    <source>
        <dbReference type="EMBL" id="KKS11130.1"/>
    </source>
</evidence>
<dbReference type="InterPro" id="IPR001296">
    <property type="entry name" value="Glyco_trans_1"/>
</dbReference>
<organism evidence="4 5">
    <name type="scientific">Candidatus Daviesbacteria bacterium GW2011_GWB1_41_5</name>
    <dbReference type="NCBI Taxonomy" id="1618429"/>
    <lineage>
        <taxon>Bacteria</taxon>
        <taxon>Candidatus Daviesiibacteriota</taxon>
    </lineage>
</organism>
<dbReference type="PANTHER" id="PTHR46401:SF2">
    <property type="entry name" value="GLYCOSYLTRANSFERASE WBBK-RELATED"/>
    <property type="match status" value="1"/>
</dbReference>
<feature type="domain" description="Glycosyltransferase subfamily 4-like N-terminal" evidence="3">
    <location>
        <begin position="17"/>
        <end position="175"/>
    </location>
</feature>
<dbReference type="Proteomes" id="UP000034753">
    <property type="component" value="Unassembled WGS sequence"/>
</dbReference>
<name>A0A0G0WDY4_9BACT</name>
<keyword evidence="1 4" id="KW-0808">Transferase</keyword>
<proteinExistence type="predicted"/>
<dbReference type="Gene3D" id="3.40.50.2000">
    <property type="entry name" value="Glycogen Phosphorylase B"/>
    <property type="match status" value="2"/>
</dbReference>
<feature type="domain" description="Glycosyl transferase family 1" evidence="2">
    <location>
        <begin position="196"/>
        <end position="352"/>
    </location>
</feature>
<reference evidence="4 5" key="1">
    <citation type="journal article" date="2015" name="Nature">
        <title>rRNA introns, odd ribosomes, and small enigmatic genomes across a large radiation of phyla.</title>
        <authorList>
            <person name="Brown C.T."/>
            <person name="Hug L.A."/>
            <person name="Thomas B.C."/>
            <person name="Sharon I."/>
            <person name="Castelle C.J."/>
            <person name="Singh A."/>
            <person name="Wilkins M.J."/>
            <person name="Williams K.H."/>
            <person name="Banfield J.F."/>
        </authorList>
    </citation>
    <scope>NUCLEOTIDE SEQUENCE [LARGE SCALE GENOMIC DNA]</scope>
</reference>
<dbReference type="Pfam" id="PF13439">
    <property type="entry name" value="Glyco_transf_4"/>
    <property type="match status" value="1"/>
</dbReference>
<dbReference type="EMBL" id="LCBN01000083">
    <property type="protein sequence ID" value="KKS11130.1"/>
    <property type="molecule type" value="Genomic_DNA"/>
</dbReference>
<evidence type="ECO:0000259" key="3">
    <source>
        <dbReference type="Pfam" id="PF13439"/>
    </source>
</evidence>
<dbReference type="CDD" id="cd03809">
    <property type="entry name" value="GT4_MtfB-like"/>
    <property type="match status" value="1"/>
</dbReference>
<dbReference type="AlphaFoldDB" id="A0A0G0WDY4"/>
<evidence type="ECO:0000259" key="2">
    <source>
        <dbReference type="Pfam" id="PF00534"/>
    </source>
</evidence>
<sequence>MYQIGIECESIEGDSWGVGRITNELLRELANRPELQRAYRFHLYFKSSIPDYDYLNSPLFIKHLVRIPFLPNSFSLYYYLYLPILSWFQKLDLMYFPNYMLPLFFGRKSLVVTTNDVYREMHNKDLPWRYRLAYRIFATWAAKQATRLMTISTAAKTEIAQLFKIKPERISVNYLAVKKPELGIINNDTLFLIPDSYLLYVGQAFPRRHLRETMLAFEKIAPRFPNLKLFTVGQDKYRPAIIESLRQTINQRLGSERIIHRNRVSEAELVNLYQHARLVIYLSDSEAFGLPPLEGLANGTIPVVVDEPLNQEIYGEQGAIFVKDPYDIEAVASTLTDALENQAKRSAIEAQSKAITEKFTWQKHATRWLKLVREIV</sequence>
<accession>A0A0G0WDY4</accession>
<dbReference type="GO" id="GO:0016757">
    <property type="term" value="F:glycosyltransferase activity"/>
    <property type="evidence" value="ECO:0007669"/>
    <property type="project" value="InterPro"/>
</dbReference>
<protein>
    <submittedName>
        <fullName evidence="4">GT1 family glycosyltransferase</fullName>
    </submittedName>
</protein>
<dbReference type="SUPFAM" id="SSF53756">
    <property type="entry name" value="UDP-Glycosyltransferase/glycogen phosphorylase"/>
    <property type="match status" value="1"/>
</dbReference>
<evidence type="ECO:0000256" key="1">
    <source>
        <dbReference type="ARBA" id="ARBA00022679"/>
    </source>
</evidence>
<dbReference type="Pfam" id="PF00534">
    <property type="entry name" value="Glycos_transf_1"/>
    <property type="match status" value="1"/>
</dbReference>
<dbReference type="PANTHER" id="PTHR46401">
    <property type="entry name" value="GLYCOSYLTRANSFERASE WBBK-RELATED"/>
    <property type="match status" value="1"/>
</dbReference>